<dbReference type="Proteomes" id="UP000566995">
    <property type="component" value="Unassembled WGS sequence"/>
</dbReference>
<evidence type="ECO:0000256" key="1">
    <source>
        <dbReference type="ARBA" id="ARBA00022729"/>
    </source>
</evidence>
<dbReference type="AlphaFoldDB" id="A0A7W7KIQ6"/>
<keyword evidence="2" id="KW-0812">Transmembrane</keyword>
<dbReference type="EMBL" id="JACHLI010000007">
    <property type="protein sequence ID" value="MBB4863489.1"/>
    <property type="molecule type" value="Genomic_DNA"/>
</dbReference>
<sequence>MSSLSPTRQALTRSDLRLVDSRRLLLVGACVALAGALAAFAGGFWIGRANPGAAPVTQVVQAEPVNEAEGDSTERFTAERIGELAGRLQVLEKDATYLLQAVDSHEEIARKLAKVDPELVPRPKSKPAAGKGEGGILLPPRPCAEPLPGAAADLERNEHSAKCLRRVFDLLMDQVARRNADFMTIPARRPMEQARLGSPFGNRVDPFNRHLAFHSGQDFSAPTGTAIHAAAGGRVIVSGPNPSYGNRVEIDHGNGLVTRYAHASKLLVKVGDVVLPGQEIAKVGSTGRSTGPHLHFEVLYHGEFVDPQNFLSLGGMEIDSDGLAAD</sequence>
<evidence type="ECO:0000313" key="4">
    <source>
        <dbReference type="EMBL" id="MBB4863489.1"/>
    </source>
</evidence>
<dbReference type="PANTHER" id="PTHR21666:SF289">
    <property type="entry name" value="L-ALA--D-GLU ENDOPEPTIDASE"/>
    <property type="match status" value="1"/>
</dbReference>
<dbReference type="Pfam" id="PF01551">
    <property type="entry name" value="Peptidase_M23"/>
    <property type="match status" value="1"/>
</dbReference>
<feature type="domain" description="M23ase beta-sheet core" evidence="3">
    <location>
        <begin position="213"/>
        <end position="307"/>
    </location>
</feature>
<dbReference type="FunFam" id="2.70.70.10:FF:000006">
    <property type="entry name" value="M23 family peptidase"/>
    <property type="match status" value="1"/>
</dbReference>
<accession>A0A7W7KIQ6</accession>
<keyword evidence="2" id="KW-0472">Membrane</keyword>
<dbReference type="InterPro" id="IPR016047">
    <property type="entry name" value="M23ase_b-sheet_dom"/>
</dbReference>
<dbReference type="CDD" id="cd12797">
    <property type="entry name" value="M23_peptidase"/>
    <property type="match status" value="1"/>
</dbReference>
<proteinExistence type="predicted"/>
<feature type="transmembrane region" description="Helical" evidence="2">
    <location>
        <begin position="24"/>
        <end position="46"/>
    </location>
</feature>
<evidence type="ECO:0000256" key="2">
    <source>
        <dbReference type="SAM" id="Phobius"/>
    </source>
</evidence>
<evidence type="ECO:0000259" key="3">
    <source>
        <dbReference type="Pfam" id="PF01551"/>
    </source>
</evidence>
<dbReference type="GO" id="GO:0004222">
    <property type="term" value="F:metalloendopeptidase activity"/>
    <property type="evidence" value="ECO:0007669"/>
    <property type="project" value="TreeGrafter"/>
</dbReference>
<name>A0A7W7KIQ6_PSENT</name>
<dbReference type="RefSeq" id="WP_184588932.1">
    <property type="nucleotide sequence ID" value="NZ_JACHLI010000007.1"/>
</dbReference>
<protein>
    <submittedName>
        <fullName evidence="4">Murein DD-endopeptidase MepM/ murein hydrolase activator NlpD</fullName>
    </submittedName>
</protein>
<evidence type="ECO:0000313" key="5">
    <source>
        <dbReference type="Proteomes" id="UP000566995"/>
    </source>
</evidence>
<dbReference type="PANTHER" id="PTHR21666">
    <property type="entry name" value="PEPTIDASE-RELATED"/>
    <property type="match status" value="1"/>
</dbReference>
<dbReference type="InterPro" id="IPR050570">
    <property type="entry name" value="Cell_wall_metabolism_enzyme"/>
</dbReference>
<dbReference type="SUPFAM" id="SSF51261">
    <property type="entry name" value="Duplicated hybrid motif"/>
    <property type="match status" value="1"/>
</dbReference>
<keyword evidence="4" id="KW-0378">Hydrolase</keyword>
<organism evidence="4 5">
    <name type="scientific">Pseudomonas nitroreducens</name>
    <dbReference type="NCBI Taxonomy" id="46680"/>
    <lineage>
        <taxon>Bacteria</taxon>
        <taxon>Pseudomonadati</taxon>
        <taxon>Pseudomonadota</taxon>
        <taxon>Gammaproteobacteria</taxon>
        <taxon>Pseudomonadales</taxon>
        <taxon>Pseudomonadaceae</taxon>
        <taxon>Pseudomonas</taxon>
    </lineage>
</organism>
<comment type="caution">
    <text evidence="4">The sequence shown here is derived from an EMBL/GenBank/DDBJ whole genome shotgun (WGS) entry which is preliminary data.</text>
</comment>
<reference evidence="4 5" key="1">
    <citation type="submission" date="2020-08" db="EMBL/GenBank/DDBJ databases">
        <title>Functional genomics of gut bacteria from endangered species of beetles.</title>
        <authorList>
            <person name="Carlos-Shanley C."/>
        </authorList>
    </citation>
    <scope>NUCLEOTIDE SEQUENCE [LARGE SCALE GENOMIC DNA]</scope>
    <source>
        <strain evidence="4 5">S00179</strain>
    </source>
</reference>
<keyword evidence="2" id="KW-1133">Transmembrane helix</keyword>
<gene>
    <name evidence="4" type="ORF">HNP46_002336</name>
</gene>
<keyword evidence="1" id="KW-0732">Signal</keyword>
<dbReference type="Gene3D" id="2.70.70.10">
    <property type="entry name" value="Glucose Permease (Domain IIA)"/>
    <property type="match status" value="1"/>
</dbReference>
<dbReference type="InterPro" id="IPR011055">
    <property type="entry name" value="Dup_hybrid_motif"/>
</dbReference>